<feature type="region of interest" description="Disordered" evidence="1">
    <location>
        <begin position="37"/>
        <end position="61"/>
    </location>
</feature>
<keyword evidence="3" id="KW-1185">Reference proteome</keyword>
<comment type="caution">
    <text evidence="2">The sequence shown here is derived from an EMBL/GenBank/DDBJ whole genome shotgun (WGS) entry which is preliminary data.</text>
</comment>
<feature type="compositionally biased region" description="Polar residues" evidence="1">
    <location>
        <begin position="37"/>
        <end position="50"/>
    </location>
</feature>
<dbReference type="AlphaFoldDB" id="A0A9D4KIZ1"/>
<gene>
    <name evidence="2" type="ORF">DPMN_114213</name>
</gene>
<proteinExistence type="predicted"/>
<dbReference type="EMBL" id="JAIWYP010000004">
    <property type="protein sequence ID" value="KAH3840757.1"/>
    <property type="molecule type" value="Genomic_DNA"/>
</dbReference>
<evidence type="ECO:0000313" key="3">
    <source>
        <dbReference type="Proteomes" id="UP000828390"/>
    </source>
</evidence>
<sequence>MHKRPSYLVLPSMHYIDLSLVPSHEVCARFVGRAPAQHSSHFSPFGTTPHSEGIVPELPMK</sequence>
<protein>
    <submittedName>
        <fullName evidence="2">Uncharacterized protein</fullName>
    </submittedName>
</protein>
<evidence type="ECO:0000313" key="2">
    <source>
        <dbReference type="EMBL" id="KAH3840757.1"/>
    </source>
</evidence>
<evidence type="ECO:0000256" key="1">
    <source>
        <dbReference type="SAM" id="MobiDB-lite"/>
    </source>
</evidence>
<name>A0A9D4KIZ1_DREPO</name>
<accession>A0A9D4KIZ1</accession>
<dbReference type="Proteomes" id="UP000828390">
    <property type="component" value="Unassembled WGS sequence"/>
</dbReference>
<reference evidence="2" key="2">
    <citation type="submission" date="2020-11" db="EMBL/GenBank/DDBJ databases">
        <authorList>
            <person name="McCartney M.A."/>
            <person name="Auch B."/>
            <person name="Kono T."/>
            <person name="Mallez S."/>
            <person name="Becker A."/>
            <person name="Gohl D.M."/>
            <person name="Silverstein K.A.T."/>
            <person name="Koren S."/>
            <person name="Bechman K.B."/>
            <person name="Herman A."/>
            <person name="Abrahante J.E."/>
            <person name="Garbe J."/>
        </authorList>
    </citation>
    <scope>NUCLEOTIDE SEQUENCE</scope>
    <source>
        <strain evidence="2">Duluth1</strain>
        <tissue evidence="2">Whole animal</tissue>
    </source>
</reference>
<organism evidence="2 3">
    <name type="scientific">Dreissena polymorpha</name>
    <name type="common">Zebra mussel</name>
    <name type="synonym">Mytilus polymorpha</name>
    <dbReference type="NCBI Taxonomy" id="45954"/>
    <lineage>
        <taxon>Eukaryota</taxon>
        <taxon>Metazoa</taxon>
        <taxon>Spiralia</taxon>
        <taxon>Lophotrochozoa</taxon>
        <taxon>Mollusca</taxon>
        <taxon>Bivalvia</taxon>
        <taxon>Autobranchia</taxon>
        <taxon>Heteroconchia</taxon>
        <taxon>Euheterodonta</taxon>
        <taxon>Imparidentia</taxon>
        <taxon>Neoheterodontei</taxon>
        <taxon>Myida</taxon>
        <taxon>Dreissenoidea</taxon>
        <taxon>Dreissenidae</taxon>
        <taxon>Dreissena</taxon>
    </lineage>
</organism>
<reference evidence="2" key="1">
    <citation type="journal article" date="2019" name="bioRxiv">
        <title>The Genome of the Zebra Mussel, Dreissena polymorpha: A Resource for Invasive Species Research.</title>
        <authorList>
            <person name="McCartney M.A."/>
            <person name="Auch B."/>
            <person name="Kono T."/>
            <person name="Mallez S."/>
            <person name="Zhang Y."/>
            <person name="Obille A."/>
            <person name="Becker A."/>
            <person name="Abrahante J.E."/>
            <person name="Garbe J."/>
            <person name="Badalamenti J.P."/>
            <person name="Herman A."/>
            <person name="Mangelson H."/>
            <person name="Liachko I."/>
            <person name="Sullivan S."/>
            <person name="Sone E.D."/>
            <person name="Koren S."/>
            <person name="Silverstein K.A.T."/>
            <person name="Beckman K.B."/>
            <person name="Gohl D.M."/>
        </authorList>
    </citation>
    <scope>NUCLEOTIDE SEQUENCE</scope>
    <source>
        <strain evidence="2">Duluth1</strain>
        <tissue evidence="2">Whole animal</tissue>
    </source>
</reference>